<keyword evidence="3" id="KW-1185">Reference proteome</keyword>
<dbReference type="RefSeq" id="WP_051487989.1">
    <property type="nucleotide sequence ID" value="NZ_AQQW01000031.1"/>
</dbReference>
<evidence type="ECO:0000313" key="2">
    <source>
        <dbReference type="EMBL" id="ETW10669.1"/>
    </source>
</evidence>
<feature type="compositionally biased region" description="Basic and acidic residues" evidence="1">
    <location>
        <begin position="326"/>
        <end position="335"/>
    </location>
</feature>
<proteinExistence type="predicted"/>
<dbReference type="Proteomes" id="UP000019063">
    <property type="component" value="Unassembled WGS sequence"/>
</dbReference>
<evidence type="ECO:0000313" key="3">
    <source>
        <dbReference type="Proteomes" id="UP000019063"/>
    </source>
</evidence>
<comment type="caution">
    <text evidence="2">The sequence shown here is derived from an EMBL/GenBank/DDBJ whole genome shotgun (WGS) entry which is preliminary data.</text>
</comment>
<sequence length="355" mass="37745">MSDIRTPDEIERELEANREGLQGTLRALETTFSPDSIFRSITDNIGRHGDDFGKSAMDAARGNPLALGLTAVGLGWLMFGKGPSADRLDREARQAVHGKDRHGAPSADPSAPLTPRGPVPKGAAGTGSTAGQRARASWYRTEGHVRSGAQSVSSGAHSAKDGASYAAGRVRDRSSDMAQSLSEGTEKMNAEARERIVAARERAILAGEEAQRKARRGANRSADFFDENPLVAGALALAAGALLAGSLPRTQMEDEQLGPHSDRLYEDAEKLFEEERAKVERVAGAAADEARTIGHELRADADDASRRLKDEADRNTRGDGSAADAAVDKTEEAAERIATAAERQAEKEDLGPKRG</sequence>
<feature type="compositionally biased region" description="Basic and acidic residues" evidence="1">
    <location>
        <begin position="88"/>
        <end position="103"/>
    </location>
</feature>
<feature type="region of interest" description="Disordered" evidence="1">
    <location>
        <begin position="283"/>
        <end position="355"/>
    </location>
</feature>
<dbReference type="EMBL" id="AQQW01000031">
    <property type="protein sequence ID" value="ETW10669.1"/>
    <property type="molecule type" value="Genomic_DNA"/>
</dbReference>
<evidence type="ECO:0008006" key="4">
    <source>
        <dbReference type="Google" id="ProtNLM"/>
    </source>
</evidence>
<organism evidence="2 3">
    <name type="scientific">Roseivivax marinus</name>
    <dbReference type="NCBI Taxonomy" id="1379903"/>
    <lineage>
        <taxon>Bacteria</taxon>
        <taxon>Pseudomonadati</taxon>
        <taxon>Pseudomonadota</taxon>
        <taxon>Alphaproteobacteria</taxon>
        <taxon>Rhodobacterales</taxon>
        <taxon>Roseobacteraceae</taxon>
        <taxon>Roseivivax</taxon>
    </lineage>
</organism>
<dbReference type="STRING" id="1379903.ATO8_21061"/>
<feature type="compositionally biased region" description="Basic and acidic residues" evidence="1">
    <location>
        <begin position="343"/>
        <end position="355"/>
    </location>
</feature>
<feature type="compositionally biased region" description="Basic and acidic residues" evidence="1">
    <location>
        <begin position="288"/>
        <end position="317"/>
    </location>
</feature>
<name>W4HD55_9RHOB</name>
<evidence type="ECO:0000256" key="1">
    <source>
        <dbReference type="SAM" id="MobiDB-lite"/>
    </source>
</evidence>
<feature type="region of interest" description="Disordered" evidence="1">
    <location>
        <begin position="88"/>
        <end position="189"/>
    </location>
</feature>
<accession>W4HD55</accession>
<reference evidence="2 3" key="1">
    <citation type="journal article" date="2014" name="Antonie Van Leeuwenhoek">
        <title>Roseivivax atlanticus sp. nov., isolated from surface seawater of the Atlantic Ocean.</title>
        <authorList>
            <person name="Li G."/>
            <person name="Lai Q."/>
            <person name="Liu X."/>
            <person name="Sun F."/>
            <person name="Shao Z."/>
        </authorList>
    </citation>
    <scope>NUCLEOTIDE SEQUENCE [LARGE SCALE GENOMIC DNA]</scope>
    <source>
        <strain evidence="2 3">22II-s10s</strain>
    </source>
</reference>
<dbReference type="eggNOG" id="ENOG5032S24">
    <property type="taxonomic scope" value="Bacteria"/>
</dbReference>
<protein>
    <recommendedName>
        <fullName evidence="4">DUF3618 domain-containing protein</fullName>
    </recommendedName>
</protein>
<dbReference type="AlphaFoldDB" id="W4HD55"/>
<gene>
    <name evidence="2" type="ORF">ATO8_21061</name>
</gene>